<evidence type="ECO:0000313" key="2">
    <source>
        <dbReference type="Proteomes" id="UP001321486"/>
    </source>
</evidence>
<protein>
    <submittedName>
        <fullName evidence="1">Uncharacterized protein</fullName>
    </submittedName>
</protein>
<keyword evidence="2" id="KW-1185">Reference proteome</keyword>
<reference evidence="2" key="1">
    <citation type="journal article" date="2019" name="Int. J. Syst. Evol. Microbiol.">
        <title>The Global Catalogue of Microorganisms (GCM) 10K type strain sequencing project: providing services to taxonomists for standard genome sequencing and annotation.</title>
        <authorList>
            <consortium name="The Broad Institute Genomics Platform"/>
            <consortium name="The Broad Institute Genome Sequencing Center for Infectious Disease"/>
            <person name="Wu L."/>
            <person name="Ma J."/>
        </authorList>
    </citation>
    <scope>NUCLEOTIDE SEQUENCE [LARGE SCALE GENOMIC DNA]</scope>
    <source>
        <strain evidence="2">NBRC 108728</strain>
    </source>
</reference>
<dbReference type="EMBL" id="AP027732">
    <property type="protein sequence ID" value="BDZ51152.1"/>
    <property type="molecule type" value="Genomic_DNA"/>
</dbReference>
<accession>A0ABM8GRR7</accession>
<name>A0ABM8GRR7_9MICO</name>
<organism evidence="1 2">
    <name type="scientific">Frondihabitans sucicola</name>
    <dbReference type="NCBI Taxonomy" id="1268041"/>
    <lineage>
        <taxon>Bacteria</taxon>
        <taxon>Bacillati</taxon>
        <taxon>Actinomycetota</taxon>
        <taxon>Actinomycetes</taxon>
        <taxon>Micrococcales</taxon>
        <taxon>Microbacteriaceae</taxon>
        <taxon>Frondihabitans</taxon>
    </lineage>
</organism>
<gene>
    <name evidence="1" type="ORF">GCM10025867_33930</name>
</gene>
<proteinExistence type="predicted"/>
<sequence>MPQRVPGVVEDVGGSFAGLFGDALGFVRGRGAKGGGLALGLRDEVVGLLFGEAEGVLQLRAEALVARLADLLELLLELVDALRELLGLVGLLRAVVVRLDQLAAKVLKSLLDLFFLVAAKFCSEFSLISGHDVSLWVVGASPGYGKAR</sequence>
<dbReference type="Proteomes" id="UP001321486">
    <property type="component" value="Chromosome"/>
</dbReference>
<evidence type="ECO:0000313" key="1">
    <source>
        <dbReference type="EMBL" id="BDZ51152.1"/>
    </source>
</evidence>